<reference evidence="10 11" key="2">
    <citation type="submission" date="2012-08" db="EMBL/GenBank/DDBJ databases">
        <title>The Genome Sequence of Turicella otitidis ATCC 51513.</title>
        <authorList>
            <consortium name="The Broad Institute Genome Sequencing Platform"/>
            <person name="Earl A."/>
            <person name="Ward D."/>
            <person name="Feldgarden M."/>
            <person name="Gevers D."/>
            <person name="Huys G."/>
            <person name="Walker B."/>
            <person name="Young S.K."/>
            <person name="Zeng Q."/>
            <person name="Gargeya S."/>
            <person name="Fitzgerald M."/>
            <person name="Haas B."/>
            <person name="Abouelleil A."/>
            <person name="Alvarado L."/>
            <person name="Arachchi H.M."/>
            <person name="Berlin A.M."/>
            <person name="Chapman S.B."/>
            <person name="Goldberg J."/>
            <person name="Griggs A."/>
            <person name="Gujja S."/>
            <person name="Hansen M."/>
            <person name="Howarth C."/>
            <person name="Imamovic A."/>
            <person name="Larimer J."/>
            <person name="McCowen C."/>
            <person name="Montmayeur A."/>
            <person name="Murphy C."/>
            <person name="Neiman D."/>
            <person name="Pearson M."/>
            <person name="Priest M."/>
            <person name="Roberts A."/>
            <person name="Saif S."/>
            <person name="Shea T."/>
            <person name="Sisk P."/>
            <person name="Sykes S."/>
            <person name="Wortman J."/>
            <person name="Nusbaum C."/>
            <person name="Birren B."/>
        </authorList>
    </citation>
    <scope>NUCLEOTIDE SEQUENCE [LARGE SCALE GENOMIC DNA]</scope>
    <source>
        <strain evidence="10 11">ATCC 51513</strain>
    </source>
</reference>
<organism evidence="9 12">
    <name type="scientific">Corynebacterium otitidis ATCC 51513</name>
    <dbReference type="NCBI Taxonomy" id="883169"/>
    <lineage>
        <taxon>Bacteria</taxon>
        <taxon>Bacillati</taxon>
        <taxon>Actinomycetota</taxon>
        <taxon>Actinomycetes</taxon>
        <taxon>Mycobacteriales</taxon>
        <taxon>Corynebacteriaceae</taxon>
        <taxon>Corynebacterium</taxon>
    </lineage>
</organism>
<dbReference type="HOGENOM" id="CLU_064906_0_1_11"/>
<keyword evidence="11" id="KW-1185">Reference proteome</keyword>
<gene>
    <name evidence="9" type="ORF">BN46_0535</name>
    <name evidence="10" type="ORF">HMPREF9719_01012</name>
</gene>
<proteinExistence type="inferred from homology"/>
<dbReference type="eggNOG" id="COG2860">
    <property type="taxonomic scope" value="Bacteria"/>
</dbReference>
<keyword evidence="6 7" id="KW-0472">Membrane</keyword>
<evidence type="ECO:0000256" key="1">
    <source>
        <dbReference type="ARBA" id="ARBA00004651"/>
    </source>
</evidence>
<name>I7IWV2_9CORY</name>
<keyword evidence="3" id="KW-1003">Cell membrane</keyword>
<dbReference type="AlphaFoldDB" id="I7IWV2"/>
<evidence type="ECO:0000256" key="6">
    <source>
        <dbReference type="ARBA" id="ARBA00023136"/>
    </source>
</evidence>
<feature type="transmembrane region" description="Helical" evidence="7">
    <location>
        <begin position="74"/>
        <end position="91"/>
    </location>
</feature>
<protein>
    <submittedName>
        <fullName evidence="9">Putative membrane protein</fullName>
    </submittedName>
</protein>
<keyword evidence="5 7" id="KW-1133">Transmembrane helix</keyword>
<dbReference type="OrthoDB" id="9791874at2"/>
<comment type="similarity">
    <text evidence="2">Belongs to the UPF0126 family.</text>
</comment>
<dbReference type="PANTHER" id="PTHR30506">
    <property type="entry name" value="INNER MEMBRANE PROTEIN"/>
    <property type="match status" value="1"/>
</dbReference>
<reference evidence="9 12" key="1">
    <citation type="journal article" date="2012" name="J. Bacteriol.">
        <title>Draft Genome Sequence of Turicella otitidis ATCC 51513, Isolated from Middle Ear Fluid from a Child with Otitis Media.</title>
        <authorList>
            <person name="Brinkrolf K."/>
            <person name="Schneider J."/>
            <person name="Knecht M."/>
            <person name="Ruckert C."/>
            <person name="Tauch A."/>
        </authorList>
    </citation>
    <scope>NUCLEOTIDE SEQUENCE [LARGE SCALE GENOMIC DNA]</scope>
    <source>
        <strain evidence="9 12">ATCC 51513</strain>
    </source>
</reference>
<keyword evidence="4 7" id="KW-0812">Transmembrane</keyword>
<accession>I7IWV2</accession>
<evidence type="ECO:0000313" key="11">
    <source>
        <dbReference type="Proteomes" id="UP000006078"/>
    </source>
</evidence>
<evidence type="ECO:0000259" key="8">
    <source>
        <dbReference type="Pfam" id="PF03458"/>
    </source>
</evidence>
<comment type="subcellular location">
    <subcellularLocation>
        <location evidence="1">Cell membrane</location>
        <topology evidence="1">Multi-pass membrane protein</topology>
    </subcellularLocation>
</comment>
<evidence type="ECO:0000256" key="4">
    <source>
        <dbReference type="ARBA" id="ARBA00022692"/>
    </source>
</evidence>
<evidence type="ECO:0000256" key="5">
    <source>
        <dbReference type="ARBA" id="ARBA00022989"/>
    </source>
</evidence>
<dbReference type="RefSeq" id="WP_004600902.1">
    <property type="nucleotide sequence ID" value="NZ_HF541866.1"/>
</dbReference>
<comment type="caution">
    <text evidence="9">The sequence shown here is derived from an EMBL/GenBank/DDBJ whole genome shotgun (WGS) entry which is preliminary data.</text>
</comment>
<feature type="transmembrane region" description="Helical" evidence="7">
    <location>
        <begin position="41"/>
        <end position="62"/>
    </location>
</feature>
<evidence type="ECO:0000313" key="10">
    <source>
        <dbReference type="EMBL" id="EJZ82029.1"/>
    </source>
</evidence>
<evidence type="ECO:0000256" key="3">
    <source>
        <dbReference type="ARBA" id="ARBA00022475"/>
    </source>
</evidence>
<feature type="transmembrane region" description="Helical" evidence="7">
    <location>
        <begin position="161"/>
        <end position="179"/>
    </location>
</feature>
<feature type="domain" description="Glycine transporter" evidence="8">
    <location>
        <begin position="17"/>
        <end position="91"/>
    </location>
</feature>
<feature type="domain" description="Glycine transporter" evidence="8">
    <location>
        <begin position="105"/>
        <end position="177"/>
    </location>
</feature>
<dbReference type="Proteomes" id="UP000011016">
    <property type="component" value="Unassembled WGS sequence"/>
</dbReference>
<feature type="transmembrane region" description="Helical" evidence="7">
    <location>
        <begin position="185"/>
        <end position="202"/>
    </location>
</feature>
<evidence type="ECO:0000313" key="9">
    <source>
        <dbReference type="EMBL" id="CCI83273.1"/>
    </source>
</evidence>
<evidence type="ECO:0000256" key="2">
    <source>
        <dbReference type="ARBA" id="ARBA00008193"/>
    </source>
</evidence>
<dbReference type="GO" id="GO:0005886">
    <property type="term" value="C:plasma membrane"/>
    <property type="evidence" value="ECO:0007669"/>
    <property type="project" value="UniProtKB-SubCell"/>
</dbReference>
<dbReference type="Proteomes" id="UP000006078">
    <property type="component" value="Unassembled WGS sequence"/>
</dbReference>
<dbReference type="PANTHER" id="PTHR30506:SF3">
    <property type="entry name" value="UPF0126 INNER MEMBRANE PROTEIN YADS-RELATED"/>
    <property type="match status" value="1"/>
</dbReference>
<dbReference type="EMBL" id="CAJZ01000081">
    <property type="protein sequence ID" value="CCI83273.1"/>
    <property type="molecule type" value="Genomic_DNA"/>
</dbReference>
<sequence length="224" mass="24069">MIDLHDVTSGIEFVYLVLDLFGVALNGLLGGEIARRRGFDIIGYIILGMLSGLGGGMMRDMLLDRGTAVAIHDWRYFVASLVGVLFVYFFHPQGHKFQLFKSHSDCVILGLWATIGARRALQFGMPPLSCIFLGLLTACGGGMARDAVAGRTPFIFGKSPLYAVPGIISAAIMVVFYGLGYEYTGMLIAPTVGAAIAIAAFWKGWMLPAAMETSPLRRGVAEPA</sequence>
<dbReference type="Pfam" id="PF03458">
    <property type="entry name" value="Gly_transporter"/>
    <property type="match status" value="2"/>
</dbReference>
<dbReference type="InterPro" id="IPR005115">
    <property type="entry name" value="Gly_transporter"/>
</dbReference>
<evidence type="ECO:0000313" key="12">
    <source>
        <dbReference type="Proteomes" id="UP000011016"/>
    </source>
</evidence>
<evidence type="ECO:0000256" key="7">
    <source>
        <dbReference type="SAM" id="Phobius"/>
    </source>
</evidence>
<dbReference type="EMBL" id="AHAE01000045">
    <property type="protein sequence ID" value="EJZ82029.1"/>
    <property type="molecule type" value="Genomic_DNA"/>
</dbReference>
<feature type="transmembrane region" description="Helical" evidence="7">
    <location>
        <begin position="13"/>
        <end position="29"/>
    </location>
</feature>